<feature type="transmembrane region" description="Helical" evidence="3">
    <location>
        <begin position="536"/>
        <end position="558"/>
    </location>
</feature>
<dbReference type="Gene3D" id="2.10.25.10">
    <property type="entry name" value="Laminin"/>
    <property type="match status" value="1"/>
</dbReference>
<feature type="disulfide bond" evidence="1">
    <location>
        <begin position="272"/>
        <end position="281"/>
    </location>
</feature>
<dbReference type="InterPro" id="IPR000742">
    <property type="entry name" value="EGF"/>
</dbReference>
<evidence type="ECO:0000256" key="2">
    <source>
        <dbReference type="SAM" id="MobiDB-lite"/>
    </source>
</evidence>
<keyword evidence="1" id="KW-0245">EGF-like domain</keyword>
<dbReference type="PROSITE" id="PS50026">
    <property type="entry name" value="EGF_3"/>
    <property type="match status" value="2"/>
</dbReference>
<sequence>MNKHAILILILGMKLLTQSEVEAWGYHFNPHDPAPKGKKPKSLTLYPIRDNLYGRFYLRGFPKGALASHFPPQITENNAANKKWLDSIQNIPAFEEKKGIQYSFNEFYAKISSLLRSRTDGSPSCCDFAAQGERYVKPTPVQATTMDMFVDPTQSFQPAFLYRWCVQAWAKYNATIDKEAPFYKDMIAYCPNSCHGNPCKSTVGAREPWECTLTGPFEDSYECECEENRTWNPSTLQCQLANPCSAKEYPPCNPENTLKCIDKHDGTAYCICKDEFMGEDCGLPRDACQERIDKSKSNGNTNCQVNHGNECNPIIGTDYYTCLCVNGFEPLLTTSEDNCLGRRDPCHLTYVNSEPTETDTNSSATDSDEQNHKTRSGQYNHGLHRSGSHLYQLPMYQTIDCLNGGQCISSADFTHVTCLCKKSADGTPLYRGPNCETPIGKWSAWSSPTSCYPKNCGVTRYRWRRRRCLNVSTASMLVGAAKIPREKLTLIQVGYLPSLYCPGTSEEVLPCKPLSPCSVLNLRGYMREALLNYDTLYYFGMITAVMVFLSVLMWYVFAPPILICIRRRASQ</sequence>
<feature type="chain" id="PRO_5043875697" description="EGF-like domain-containing protein" evidence="4">
    <location>
        <begin position="20"/>
        <end position="571"/>
    </location>
</feature>
<dbReference type="Proteomes" id="UP001497525">
    <property type="component" value="Unassembled WGS sequence"/>
</dbReference>
<reference evidence="6" key="1">
    <citation type="submission" date="2024-06" db="EMBL/GenBank/DDBJ databases">
        <authorList>
            <person name="Liu X."/>
            <person name="Lenzi L."/>
            <person name="Haldenby T S."/>
            <person name="Uol C."/>
        </authorList>
    </citation>
    <scope>NUCLEOTIDE SEQUENCE</scope>
</reference>
<comment type="caution">
    <text evidence="1">Lacks conserved residue(s) required for the propagation of feature annotation.</text>
</comment>
<evidence type="ECO:0000256" key="1">
    <source>
        <dbReference type="PROSITE-ProRule" id="PRU00076"/>
    </source>
</evidence>
<feature type="signal peptide" evidence="4">
    <location>
        <begin position="1"/>
        <end position="19"/>
    </location>
</feature>
<evidence type="ECO:0000256" key="3">
    <source>
        <dbReference type="SAM" id="Phobius"/>
    </source>
</evidence>
<keyword evidence="4" id="KW-0732">Signal</keyword>
<accession>A0AAV2TF07</accession>
<keyword evidence="3" id="KW-0812">Transmembrane</keyword>
<feature type="domain" description="EGF-like" evidence="5">
    <location>
        <begin position="392"/>
        <end position="436"/>
    </location>
</feature>
<feature type="compositionally biased region" description="Polar residues" evidence="2">
    <location>
        <begin position="351"/>
        <end position="365"/>
    </location>
</feature>
<evidence type="ECO:0000256" key="4">
    <source>
        <dbReference type="SAM" id="SignalP"/>
    </source>
</evidence>
<keyword evidence="1" id="KW-1015">Disulfide bond</keyword>
<protein>
    <recommendedName>
        <fullName evidence="5">EGF-like domain-containing protein</fullName>
    </recommendedName>
</protein>
<dbReference type="AlphaFoldDB" id="A0AAV2TF07"/>
<keyword evidence="3" id="KW-0472">Membrane</keyword>
<gene>
    <name evidence="6" type="ORF">CDAUBV1_LOCUS9610</name>
</gene>
<feature type="region of interest" description="Disordered" evidence="2">
    <location>
        <begin position="351"/>
        <end position="379"/>
    </location>
</feature>
<dbReference type="EMBL" id="CAXLJL010000267">
    <property type="protein sequence ID" value="CAL5135471.1"/>
    <property type="molecule type" value="Genomic_DNA"/>
</dbReference>
<name>A0AAV2TF07_CALDB</name>
<feature type="domain" description="EGF-like" evidence="5">
    <location>
        <begin position="240"/>
        <end position="282"/>
    </location>
</feature>
<proteinExistence type="predicted"/>
<dbReference type="PROSITE" id="PS00022">
    <property type="entry name" value="EGF_1"/>
    <property type="match status" value="1"/>
</dbReference>
<evidence type="ECO:0000259" key="5">
    <source>
        <dbReference type="PROSITE" id="PS50026"/>
    </source>
</evidence>
<comment type="caution">
    <text evidence="6">The sequence shown here is derived from an EMBL/GenBank/DDBJ whole genome shotgun (WGS) entry which is preliminary data.</text>
</comment>
<evidence type="ECO:0000313" key="7">
    <source>
        <dbReference type="Proteomes" id="UP001497525"/>
    </source>
</evidence>
<feature type="disulfide bond" evidence="1">
    <location>
        <begin position="401"/>
        <end position="418"/>
    </location>
</feature>
<keyword evidence="3" id="KW-1133">Transmembrane helix</keyword>
<evidence type="ECO:0000313" key="6">
    <source>
        <dbReference type="EMBL" id="CAL5135471.1"/>
    </source>
</evidence>
<organism evidence="6 7">
    <name type="scientific">Calicophoron daubneyi</name>
    <name type="common">Rumen fluke</name>
    <name type="synonym">Paramphistomum daubneyi</name>
    <dbReference type="NCBI Taxonomy" id="300641"/>
    <lineage>
        <taxon>Eukaryota</taxon>
        <taxon>Metazoa</taxon>
        <taxon>Spiralia</taxon>
        <taxon>Lophotrochozoa</taxon>
        <taxon>Platyhelminthes</taxon>
        <taxon>Trematoda</taxon>
        <taxon>Digenea</taxon>
        <taxon>Plagiorchiida</taxon>
        <taxon>Pronocephalata</taxon>
        <taxon>Paramphistomoidea</taxon>
        <taxon>Paramphistomidae</taxon>
        <taxon>Calicophoron</taxon>
    </lineage>
</organism>